<protein>
    <submittedName>
        <fullName evidence="1">Uncharacterized protein</fullName>
    </submittedName>
</protein>
<dbReference type="AlphaFoldDB" id="A0A158FCV9"/>
<dbReference type="Proteomes" id="UP000054683">
    <property type="component" value="Unassembled WGS sequence"/>
</dbReference>
<evidence type="ECO:0000313" key="1">
    <source>
        <dbReference type="EMBL" id="SAL17565.1"/>
    </source>
</evidence>
<sequence>MFYAYPGLTSIYYRRIPAMIQTFEQTIDGQAVQFCASIADSGSPQRVIISRADSAKSLVIVEASGIIGAIKAEVEAPETFVAEAVRKAQQEGLIERALATGEILTTSL</sequence>
<accession>A0A158FCV9</accession>
<proteinExistence type="predicted"/>
<dbReference type="EMBL" id="FCOK02000004">
    <property type="protein sequence ID" value="SAL17565.1"/>
    <property type="molecule type" value="Genomic_DNA"/>
</dbReference>
<organism evidence="1 2">
    <name type="scientific">Caballeronia udeis</name>
    <dbReference type="NCBI Taxonomy" id="1232866"/>
    <lineage>
        <taxon>Bacteria</taxon>
        <taxon>Pseudomonadati</taxon>
        <taxon>Pseudomonadota</taxon>
        <taxon>Betaproteobacteria</taxon>
        <taxon>Burkholderiales</taxon>
        <taxon>Burkholderiaceae</taxon>
        <taxon>Caballeronia</taxon>
    </lineage>
</organism>
<gene>
    <name evidence="1" type="ORF">AWB69_00964</name>
</gene>
<name>A0A158FCV9_9BURK</name>
<reference evidence="1 2" key="1">
    <citation type="submission" date="2016-01" db="EMBL/GenBank/DDBJ databases">
        <authorList>
            <person name="Oliw E.H."/>
        </authorList>
    </citation>
    <scope>NUCLEOTIDE SEQUENCE [LARGE SCALE GENOMIC DNA]</scope>
    <source>
        <strain evidence="1">LMG 27134</strain>
    </source>
</reference>
<evidence type="ECO:0000313" key="2">
    <source>
        <dbReference type="Proteomes" id="UP000054683"/>
    </source>
</evidence>